<comment type="subcellular location">
    <subcellularLocation>
        <location evidence="10">Nucleus</location>
    </subcellularLocation>
    <subcellularLocation>
        <location evidence="10">Chromosome</location>
    </subcellularLocation>
</comment>
<dbReference type="GO" id="GO:0006334">
    <property type="term" value="P:nucleosome assembly"/>
    <property type="evidence" value="ECO:0007669"/>
    <property type="project" value="EnsemblFungi"/>
</dbReference>
<evidence type="ECO:0000256" key="5">
    <source>
        <dbReference type="ARBA" id="ARBA00023015"/>
    </source>
</evidence>
<comment type="similarity">
    <text evidence="1 10">Belongs to the peptidase M24 family. SPT16 subfamily.</text>
</comment>
<dbReference type="FunFam" id="3.40.350.10:FF:000006">
    <property type="entry name" value="FACT complex subunit SPT16"/>
    <property type="match status" value="1"/>
</dbReference>
<dbReference type="Pfam" id="PF00557">
    <property type="entry name" value="Peptidase_M24"/>
    <property type="match status" value="1"/>
</dbReference>
<dbReference type="GO" id="GO:0035101">
    <property type="term" value="C:FACT complex"/>
    <property type="evidence" value="ECO:0007669"/>
    <property type="project" value="UniProtKB-UniRule"/>
</dbReference>
<evidence type="ECO:0000256" key="11">
    <source>
        <dbReference type="SAM" id="Coils"/>
    </source>
</evidence>
<dbReference type="FunFam" id="2.30.29.30:FF:000017">
    <property type="entry name" value="FACT complex subunit SPT16"/>
    <property type="match status" value="1"/>
</dbReference>
<evidence type="ECO:0000259" key="13">
    <source>
        <dbReference type="SMART" id="SM01285"/>
    </source>
</evidence>
<evidence type="ECO:0000256" key="3">
    <source>
        <dbReference type="ARBA" id="ARBA00022705"/>
    </source>
</evidence>
<dbReference type="Pfam" id="PF08512">
    <property type="entry name" value="Rttp106-like_middle"/>
    <property type="match status" value="1"/>
</dbReference>
<dbReference type="Pfam" id="PF14826">
    <property type="entry name" value="FACT-Spt16_Nlob"/>
    <property type="match status" value="1"/>
</dbReference>
<keyword evidence="5 10" id="KW-0805">Transcription regulation</keyword>
<dbReference type="GO" id="GO:0031491">
    <property type="term" value="F:nucleosome binding"/>
    <property type="evidence" value="ECO:0007669"/>
    <property type="project" value="EnsemblFungi"/>
</dbReference>
<dbReference type="InterPro" id="IPR013953">
    <property type="entry name" value="FACT_SPT16_M"/>
</dbReference>
<keyword evidence="8 10" id="KW-0234">DNA repair</keyword>
<dbReference type="GO" id="GO:0140713">
    <property type="term" value="F:histone chaperone activity"/>
    <property type="evidence" value="ECO:0007669"/>
    <property type="project" value="EnsemblFungi"/>
</dbReference>
<feature type="coiled-coil region" evidence="11">
    <location>
        <begin position="630"/>
        <end position="657"/>
    </location>
</feature>
<evidence type="ECO:0000256" key="12">
    <source>
        <dbReference type="SAM" id="MobiDB-lite"/>
    </source>
</evidence>
<dbReference type="GO" id="GO:0006261">
    <property type="term" value="P:DNA-templated DNA replication"/>
    <property type="evidence" value="ECO:0007669"/>
    <property type="project" value="EnsemblFungi"/>
</dbReference>
<organism evidence="16 17">
    <name type="scientific">Pachysolen tannophilus NRRL Y-2460</name>
    <dbReference type="NCBI Taxonomy" id="669874"/>
    <lineage>
        <taxon>Eukaryota</taxon>
        <taxon>Fungi</taxon>
        <taxon>Dikarya</taxon>
        <taxon>Ascomycota</taxon>
        <taxon>Saccharomycotina</taxon>
        <taxon>Pichiomycetes</taxon>
        <taxon>Pachysolenaceae</taxon>
        <taxon>Pachysolen</taxon>
    </lineage>
</organism>
<keyword evidence="6 11" id="KW-0175">Coiled coil</keyword>
<evidence type="ECO:0000256" key="1">
    <source>
        <dbReference type="ARBA" id="ARBA00010779"/>
    </source>
</evidence>
<dbReference type="Gene3D" id="2.30.29.210">
    <property type="entry name" value="FACT complex subunit Spt16p/Cdc68p"/>
    <property type="match status" value="1"/>
</dbReference>
<dbReference type="FunFam" id="2.30.29.210:FF:000001">
    <property type="entry name" value="FACT complex subunit spt16"/>
    <property type="match status" value="1"/>
</dbReference>
<name>A0A1E4TPM2_PACTA</name>
<keyword evidence="9 10" id="KW-0539">Nucleus</keyword>
<dbReference type="InterPro" id="IPR011993">
    <property type="entry name" value="PH-like_dom_sf"/>
</dbReference>
<dbReference type="OrthoDB" id="10251642at2759"/>
<evidence type="ECO:0000259" key="14">
    <source>
        <dbReference type="SMART" id="SM01286"/>
    </source>
</evidence>
<dbReference type="GO" id="GO:0007063">
    <property type="term" value="P:regulation of sister chromatid cohesion"/>
    <property type="evidence" value="ECO:0007669"/>
    <property type="project" value="EnsemblFungi"/>
</dbReference>
<evidence type="ECO:0000313" key="17">
    <source>
        <dbReference type="Proteomes" id="UP000094236"/>
    </source>
</evidence>
<dbReference type="InterPro" id="IPR000994">
    <property type="entry name" value="Pept_M24"/>
</dbReference>
<evidence type="ECO:0000313" key="16">
    <source>
        <dbReference type="EMBL" id="ODV93662.1"/>
    </source>
</evidence>
<evidence type="ECO:0000256" key="8">
    <source>
        <dbReference type="ARBA" id="ARBA00023204"/>
    </source>
</evidence>
<reference evidence="17" key="1">
    <citation type="submission" date="2016-05" db="EMBL/GenBank/DDBJ databases">
        <title>Comparative genomics of biotechnologically important yeasts.</title>
        <authorList>
            <consortium name="DOE Joint Genome Institute"/>
            <person name="Riley R."/>
            <person name="Haridas S."/>
            <person name="Wolfe K.H."/>
            <person name="Lopes M.R."/>
            <person name="Hittinger C.T."/>
            <person name="Goker M."/>
            <person name="Salamov A."/>
            <person name="Wisecaver J."/>
            <person name="Long T.M."/>
            <person name="Aerts A.L."/>
            <person name="Barry K."/>
            <person name="Choi C."/>
            <person name="Clum A."/>
            <person name="Coughlan A.Y."/>
            <person name="Deshpande S."/>
            <person name="Douglass A.P."/>
            <person name="Hanson S.J."/>
            <person name="Klenk H.-P."/>
            <person name="Labutti K."/>
            <person name="Lapidus A."/>
            <person name="Lindquist E."/>
            <person name="Lipzen A."/>
            <person name="Meier-Kolthoff J.P."/>
            <person name="Ohm R.A."/>
            <person name="Otillar R.P."/>
            <person name="Pangilinan J."/>
            <person name="Peng Y."/>
            <person name="Rokas A."/>
            <person name="Rosa C.A."/>
            <person name="Scheuner C."/>
            <person name="Sibirny A.A."/>
            <person name="Slot J.C."/>
            <person name="Stielow J.B."/>
            <person name="Sun H."/>
            <person name="Kurtzman C.P."/>
            <person name="Blackwell M."/>
            <person name="Grigoriev I.V."/>
            <person name="Jeffries T.W."/>
        </authorList>
    </citation>
    <scope>NUCLEOTIDE SEQUENCE [LARGE SCALE GENOMIC DNA]</scope>
    <source>
        <strain evidence="17">NRRL Y-2460</strain>
    </source>
</reference>
<protein>
    <recommendedName>
        <fullName evidence="10">FACT complex subunit</fullName>
    </recommendedName>
</protein>
<keyword evidence="17" id="KW-1185">Reference proteome</keyword>
<feature type="domain" description="FACT complex subunit SPT16 middle" evidence="14">
    <location>
        <begin position="550"/>
        <end position="702"/>
    </location>
</feature>
<dbReference type="SMART" id="SM01286">
    <property type="entry name" value="SPT16"/>
    <property type="match status" value="1"/>
</dbReference>
<dbReference type="SUPFAM" id="SSF55920">
    <property type="entry name" value="Creatinase/aminopeptidase"/>
    <property type="match status" value="1"/>
</dbReference>
<evidence type="ECO:0000256" key="6">
    <source>
        <dbReference type="ARBA" id="ARBA00023054"/>
    </source>
</evidence>
<evidence type="ECO:0000256" key="2">
    <source>
        <dbReference type="ARBA" id="ARBA00022454"/>
    </source>
</evidence>
<dbReference type="Gene3D" id="2.30.29.150">
    <property type="match status" value="1"/>
</dbReference>
<dbReference type="InterPro" id="IPR029148">
    <property type="entry name" value="FACT-SPT16_Nlobe"/>
</dbReference>
<dbReference type="InterPro" id="IPR040258">
    <property type="entry name" value="Spt16"/>
</dbReference>
<dbReference type="GO" id="GO:0006281">
    <property type="term" value="P:DNA repair"/>
    <property type="evidence" value="ECO:0007669"/>
    <property type="project" value="UniProtKB-UniRule"/>
</dbReference>
<dbReference type="PANTHER" id="PTHR13980:SF15">
    <property type="entry name" value="FACT COMPLEX SUBUNIT SPT16"/>
    <property type="match status" value="1"/>
</dbReference>
<proteinExistence type="inferred from homology"/>
<dbReference type="Gene3D" id="3.90.230.10">
    <property type="entry name" value="Creatinase/methionine aminopeptidase superfamily"/>
    <property type="match status" value="1"/>
</dbReference>
<feature type="domain" description="FACT complex subunit SPT16 N-terminal lobe" evidence="13">
    <location>
        <begin position="6"/>
        <end position="166"/>
    </location>
</feature>
<dbReference type="InterPro" id="IPR013719">
    <property type="entry name" value="RTT106/SPT16-like_middle_dom"/>
</dbReference>
<dbReference type="GO" id="GO:0045899">
    <property type="term" value="P:positive regulation of RNA polymerase II transcription preinitiation complex assembly"/>
    <property type="evidence" value="ECO:0007669"/>
    <property type="project" value="EnsemblFungi"/>
</dbReference>
<dbReference type="AlphaFoldDB" id="A0A1E4TPM2"/>
<dbReference type="SMART" id="SM01287">
    <property type="entry name" value="Rtt106"/>
    <property type="match status" value="1"/>
</dbReference>
<feature type="compositionally biased region" description="Acidic residues" evidence="12">
    <location>
        <begin position="943"/>
        <end position="983"/>
    </location>
</feature>
<sequence>MSEIKIDSALFSKRLALLQKSIKDKNIFKEEVDSILIVTGATDDDNPYKKSTILHNWLLGYEFPATAILITSDSITILTSANKAKILSPLKDVIGVDNFSILIRSKDSDQNSKLFQDFIDIVISKGSKIGILPKDKFEGKFYQDWTDNYYSKNESKFDKLDISTSLSKVLEIKDIQEQNLISIASKISTNLMVFFTDEMINAADEELNITNSQLSEKIENKIDDSKFFQQMEKNKSMKKLGPDFDLNQVDWCYNPIVQSGHDFDLRPSAQSNDKKLESGVIISAIGSRYKSYCSNIARTFLIDPSKEIEKNYDFMLSVYRQILNYLKDGIIAKDIYNKILNFIIQERPDLEKHFLKNCGWLMGLDYKDSTLILNSKNERVLHEDSIININIGFQNLKDKENNVYSLLISDTVKVTKSEPILLTDLPKNRSEISFYFKDDNEDVKREVKDEDKLPNGKPKKISDRVKSEINTNSKILKSKLRTETKNHDEDQEKIKRELQKQLLEKRRKEGLAKYSKSDAIGDVETKAVFKRYESYLRESQIPSNVKDLKIHIDSKTQTIILPICGRPVPFHINSFKSGSKTEEGDYTTIRLNFNSPGGVNTRRDELPYEDGPDKQFIRSLTFRSKDGARMTEVLKKIQDLKKEATKRENEKKQMADVVTQAKLIEVRGIGRGKRLDQVFIRPGPDSKRVAGYVEIHQNGLRYQSPIRNDQKVDVLFSNIKHLFFQPCKDELIVLIHCHLKTPIMIGKKKTRDVQFYREASDMAYDETGNKKRRYRYGDEDELEQEQEERRRKLLLDKEFKAFAEQISEASNGLVDLDIPFRELGFNGVPFRSSVFCIPTRDCLVQLIDPPFLVITLDEIEIVHLERVQFGLKNFDMVFVYKDFSTVSVNTIDVALLDDIKNWLSDVDIPVTSGPVNLNWSAITKTILADPYQFYVDGGWSFLDAEDSDDSEEESEEEDVFEPEDDEPSSDEYDESAEDAESDFSEGSGSGSGSDEDNDDVASEEDEEGEVWSD</sequence>
<dbReference type="Pfam" id="PF24824">
    <property type="entry name" value="PH_SPT16"/>
    <property type="match status" value="1"/>
</dbReference>
<evidence type="ECO:0000256" key="9">
    <source>
        <dbReference type="ARBA" id="ARBA00023242"/>
    </source>
</evidence>
<dbReference type="Gene3D" id="2.30.29.30">
    <property type="entry name" value="Pleckstrin-homology domain (PH domain)/Phosphotyrosine-binding domain (PTB)"/>
    <property type="match status" value="1"/>
</dbReference>
<dbReference type="FunFam" id="3.90.230.10:FF:000005">
    <property type="entry name" value="FACT complex subunit spt16"/>
    <property type="match status" value="1"/>
</dbReference>
<feature type="compositionally biased region" description="Acidic residues" evidence="12">
    <location>
        <begin position="993"/>
        <end position="1013"/>
    </location>
</feature>
<dbReference type="Pfam" id="PF08644">
    <property type="entry name" value="SPT16"/>
    <property type="match status" value="1"/>
</dbReference>
<dbReference type="PANTHER" id="PTHR13980">
    <property type="entry name" value="CDC68 RELATED"/>
    <property type="match status" value="1"/>
</dbReference>
<feature type="region of interest" description="Disordered" evidence="12">
    <location>
        <begin position="942"/>
        <end position="1013"/>
    </location>
</feature>
<dbReference type="InterPro" id="IPR056595">
    <property type="entry name" value="Fact-SPT16_PH"/>
</dbReference>
<evidence type="ECO:0000256" key="7">
    <source>
        <dbReference type="ARBA" id="ARBA00023163"/>
    </source>
</evidence>
<dbReference type="InterPro" id="IPR029149">
    <property type="entry name" value="Creatin/AminoP/Spt16_N"/>
</dbReference>
<dbReference type="SMART" id="SM01285">
    <property type="entry name" value="FACT-Spt16_Nlob"/>
    <property type="match status" value="1"/>
</dbReference>
<keyword evidence="7 10" id="KW-0804">Transcription</keyword>
<dbReference type="InterPro" id="IPR036005">
    <property type="entry name" value="Creatinase/aminopeptidase-like"/>
</dbReference>
<keyword evidence="3 10" id="KW-0235">DNA replication</keyword>
<dbReference type="FunFam" id="2.30.29.150:FF:000002">
    <property type="entry name" value="FACT complex subunit SPT16"/>
    <property type="match status" value="1"/>
</dbReference>
<evidence type="ECO:0000256" key="10">
    <source>
        <dbReference type="RuleBase" id="RU367052"/>
    </source>
</evidence>
<evidence type="ECO:0000256" key="4">
    <source>
        <dbReference type="ARBA" id="ARBA00022763"/>
    </source>
</evidence>
<dbReference type="GO" id="GO:0140719">
    <property type="term" value="P:constitutive heterochromatin formation"/>
    <property type="evidence" value="ECO:0007669"/>
    <property type="project" value="EnsemblFungi"/>
</dbReference>
<dbReference type="GO" id="GO:0042393">
    <property type="term" value="F:histone binding"/>
    <property type="evidence" value="ECO:0007669"/>
    <property type="project" value="EnsemblFungi"/>
</dbReference>
<dbReference type="EMBL" id="KV454017">
    <property type="protein sequence ID" value="ODV93662.1"/>
    <property type="molecule type" value="Genomic_DNA"/>
</dbReference>
<dbReference type="STRING" id="669874.A0A1E4TPM2"/>
<evidence type="ECO:0000259" key="15">
    <source>
        <dbReference type="SMART" id="SM01287"/>
    </source>
</evidence>
<dbReference type="Proteomes" id="UP000094236">
    <property type="component" value="Unassembled WGS sequence"/>
</dbReference>
<feature type="domain" description="Histone chaperone RTT106/FACT complex subunit SPT16-like middle" evidence="15">
    <location>
        <begin position="825"/>
        <end position="913"/>
    </location>
</feature>
<gene>
    <name evidence="16" type="ORF">PACTADRAFT_18304</name>
</gene>
<keyword evidence="4 10" id="KW-0227">DNA damage</keyword>
<keyword evidence="2 10" id="KW-0158">Chromosome</keyword>
<comment type="function">
    <text evidence="10">Component of the FACT complex, a general chromatin factor that acts to reorganize nucleosomes. The FACT complex is involved in multiple processes that require DNA as a template such as mRNA elongation, DNA replication and DNA repair. During transcription elongation the FACT complex acts as a histone chaperone that both destabilizes and restores nucleosomal structure. It facilitates the passage of RNA polymerase II and transcription by promoting the dissociation of one histone H2A-H2B dimer from the nucleosome, then subsequently promotes the reestablishment of the nucleosome following the passage of RNA polymerase II.</text>
</comment>
<dbReference type="GO" id="GO:0006368">
    <property type="term" value="P:transcription elongation by RNA polymerase II"/>
    <property type="evidence" value="ECO:0007669"/>
    <property type="project" value="TreeGrafter"/>
</dbReference>
<comment type="subunit">
    <text evidence="10">Component of the FACT complex.</text>
</comment>
<accession>A0A1E4TPM2</accession>
<dbReference type="Gene3D" id="3.40.350.10">
    <property type="entry name" value="Creatinase/prolidase N-terminal domain"/>
    <property type="match status" value="1"/>
</dbReference>